<evidence type="ECO:0000259" key="12">
    <source>
        <dbReference type="Pfam" id="PF08334"/>
    </source>
</evidence>
<evidence type="ECO:0000313" key="14">
    <source>
        <dbReference type="Proteomes" id="UP000178606"/>
    </source>
</evidence>
<evidence type="ECO:0000256" key="5">
    <source>
        <dbReference type="ARBA" id="ARBA00022481"/>
    </source>
</evidence>
<dbReference type="InterPro" id="IPR000983">
    <property type="entry name" value="Bac_GSPG_pilin"/>
</dbReference>
<dbReference type="PRINTS" id="PR00813">
    <property type="entry name" value="BCTERIALGSPG"/>
</dbReference>
<dbReference type="NCBIfam" id="TIGR01710">
    <property type="entry name" value="typeII_sec_gspG"/>
    <property type="match status" value="1"/>
</dbReference>
<proteinExistence type="inferred from homology"/>
<dbReference type="PANTHER" id="PTHR30093:SF44">
    <property type="entry name" value="TYPE II SECRETION SYSTEM CORE PROTEIN G"/>
    <property type="match status" value="1"/>
</dbReference>
<feature type="compositionally biased region" description="Basic and acidic residues" evidence="10">
    <location>
        <begin position="137"/>
        <end position="157"/>
    </location>
</feature>
<keyword evidence="5" id="KW-0488">Methylation</keyword>
<evidence type="ECO:0000256" key="3">
    <source>
        <dbReference type="ARBA" id="ARBA00020042"/>
    </source>
</evidence>
<feature type="transmembrane region" description="Helical" evidence="11">
    <location>
        <begin position="20"/>
        <end position="43"/>
    </location>
</feature>
<evidence type="ECO:0000256" key="10">
    <source>
        <dbReference type="SAM" id="MobiDB-lite"/>
    </source>
</evidence>
<gene>
    <name evidence="13" type="ORF">A3F84_06400</name>
</gene>
<keyword evidence="9 11" id="KW-0472">Membrane</keyword>
<evidence type="ECO:0000256" key="6">
    <source>
        <dbReference type="ARBA" id="ARBA00022519"/>
    </source>
</evidence>
<feature type="domain" description="Type II secretion system protein GspG C-terminal" evidence="12">
    <location>
        <begin position="42"/>
        <end position="149"/>
    </location>
</feature>
<evidence type="ECO:0000256" key="11">
    <source>
        <dbReference type="SAM" id="Phobius"/>
    </source>
</evidence>
<sequence length="157" mass="16831">MTAKAATEDRGRASDERGFTLVEIMIVVLILGVLAAMVVPRLAGRAETARRAAAEVDINANLAVALDLYELDNGTYPTTEQGLQALLSKPSASPVPPNWNGPYLKRTPRDPWGRPYVYAYPGQHNPGGYDLSSHGPDGAEGKGDDITNWDSKGEAPK</sequence>
<dbReference type="InterPro" id="IPR010054">
    <property type="entry name" value="Type2_sec_GspG"/>
</dbReference>
<organism evidence="13 14">
    <name type="scientific">Handelsmanbacteria sp. (strain RIFCSPLOWO2_12_FULL_64_10)</name>
    <dbReference type="NCBI Taxonomy" id="1817868"/>
    <lineage>
        <taxon>Bacteria</taxon>
        <taxon>Candidatus Handelsmaniibacteriota</taxon>
    </lineage>
</organism>
<dbReference type="Gene3D" id="3.30.700.10">
    <property type="entry name" value="Glycoprotein, Type 4 Pilin"/>
    <property type="match status" value="1"/>
</dbReference>
<evidence type="ECO:0000256" key="1">
    <source>
        <dbReference type="ARBA" id="ARBA00004377"/>
    </source>
</evidence>
<dbReference type="InterPro" id="IPR013545">
    <property type="entry name" value="T2SS_protein-GspG_C"/>
</dbReference>
<dbReference type="AlphaFoldDB" id="A0A1F6CQW4"/>
<dbReference type="GO" id="GO:0005886">
    <property type="term" value="C:plasma membrane"/>
    <property type="evidence" value="ECO:0007669"/>
    <property type="project" value="UniProtKB-SubCell"/>
</dbReference>
<keyword evidence="7 11" id="KW-0812">Transmembrane</keyword>
<comment type="similarity">
    <text evidence="2">Belongs to the GSP G family.</text>
</comment>
<feature type="region of interest" description="Disordered" evidence="10">
    <location>
        <begin position="84"/>
        <end position="157"/>
    </location>
</feature>
<dbReference type="InterPro" id="IPR012902">
    <property type="entry name" value="N_methyl_site"/>
</dbReference>
<evidence type="ECO:0000256" key="2">
    <source>
        <dbReference type="ARBA" id="ARBA00009984"/>
    </source>
</evidence>
<dbReference type="PANTHER" id="PTHR30093">
    <property type="entry name" value="GENERAL SECRETION PATHWAY PROTEIN G"/>
    <property type="match status" value="1"/>
</dbReference>
<comment type="caution">
    <text evidence="13">The sequence shown here is derived from an EMBL/GenBank/DDBJ whole genome shotgun (WGS) entry which is preliminary data.</text>
</comment>
<keyword evidence="8 11" id="KW-1133">Transmembrane helix</keyword>
<keyword evidence="4" id="KW-1003">Cell membrane</keyword>
<dbReference type="GO" id="GO:0015628">
    <property type="term" value="P:protein secretion by the type II secretion system"/>
    <property type="evidence" value="ECO:0007669"/>
    <property type="project" value="InterPro"/>
</dbReference>
<keyword evidence="6" id="KW-0997">Cell inner membrane</keyword>
<comment type="subcellular location">
    <subcellularLocation>
        <location evidence="1">Cell inner membrane</location>
        <topology evidence="1">Single-pass membrane protein</topology>
    </subcellularLocation>
</comment>
<dbReference type="PROSITE" id="PS00409">
    <property type="entry name" value="PROKAR_NTER_METHYL"/>
    <property type="match status" value="1"/>
</dbReference>
<protein>
    <recommendedName>
        <fullName evidence="3">Type II secretion system core protein G</fullName>
    </recommendedName>
</protein>
<name>A0A1F6CQW4_HANXR</name>
<evidence type="ECO:0000256" key="7">
    <source>
        <dbReference type="ARBA" id="ARBA00022692"/>
    </source>
</evidence>
<dbReference type="GO" id="GO:0015627">
    <property type="term" value="C:type II protein secretion system complex"/>
    <property type="evidence" value="ECO:0007669"/>
    <property type="project" value="InterPro"/>
</dbReference>
<accession>A0A1F6CQW4</accession>
<dbReference type="EMBL" id="MFKF01000178">
    <property type="protein sequence ID" value="OGG51569.1"/>
    <property type="molecule type" value="Genomic_DNA"/>
</dbReference>
<dbReference type="SUPFAM" id="SSF54523">
    <property type="entry name" value="Pili subunits"/>
    <property type="match status" value="1"/>
</dbReference>
<dbReference type="InterPro" id="IPR045584">
    <property type="entry name" value="Pilin-like"/>
</dbReference>
<evidence type="ECO:0000313" key="13">
    <source>
        <dbReference type="EMBL" id="OGG51569.1"/>
    </source>
</evidence>
<dbReference type="Pfam" id="PF08334">
    <property type="entry name" value="T2SSG"/>
    <property type="match status" value="1"/>
</dbReference>
<evidence type="ECO:0000256" key="8">
    <source>
        <dbReference type="ARBA" id="ARBA00022989"/>
    </source>
</evidence>
<evidence type="ECO:0000256" key="9">
    <source>
        <dbReference type="ARBA" id="ARBA00023136"/>
    </source>
</evidence>
<dbReference type="Pfam" id="PF07963">
    <property type="entry name" value="N_methyl"/>
    <property type="match status" value="1"/>
</dbReference>
<evidence type="ECO:0000256" key="4">
    <source>
        <dbReference type="ARBA" id="ARBA00022475"/>
    </source>
</evidence>
<dbReference type="Proteomes" id="UP000178606">
    <property type="component" value="Unassembled WGS sequence"/>
</dbReference>
<reference evidence="13 14" key="1">
    <citation type="journal article" date="2016" name="Nat. Commun.">
        <title>Thousands of microbial genomes shed light on interconnected biogeochemical processes in an aquifer system.</title>
        <authorList>
            <person name="Anantharaman K."/>
            <person name="Brown C.T."/>
            <person name="Hug L.A."/>
            <person name="Sharon I."/>
            <person name="Castelle C.J."/>
            <person name="Probst A.J."/>
            <person name="Thomas B.C."/>
            <person name="Singh A."/>
            <person name="Wilkins M.J."/>
            <person name="Karaoz U."/>
            <person name="Brodie E.L."/>
            <person name="Williams K.H."/>
            <person name="Hubbard S.S."/>
            <person name="Banfield J.F."/>
        </authorList>
    </citation>
    <scope>NUCLEOTIDE SEQUENCE [LARGE SCALE GENOMIC DNA]</scope>
    <source>
        <strain evidence="14">RIFCSPLOWO2_12_FULL_64_10</strain>
    </source>
</reference>
<dbReference type="NCBIfam" id="TIGR02532">
    <property type="entry name" value="IV_pilin_GFxxxE"/>
    <property type="match status" value="1"/>
</dbReference>